<accession>A0A345Z2N7</accession>
<feature type="transmembrane region" description="Helical" evidence="1">
    <location>
        <begin position="151"/>
        <end position="169"/>
    </location>
</feature>
<evidence type="ECO:0000256" key="1">
    <source>
        <dbReference type="SAM" id="Phobius"/>
    </source>
</evidence>
<evidence type="ECO:0000313" key="3">
    <source>
        <dbReference type="Proteomes" id="UP000254792"/>
    </source>
</evidence>
<feature type="transmembrane region" description="Helical" evidence="1">
    <location>
        <begin position="58"/>
        <end position="85"/>
    </location>
</feature>
<dbReference type="KEGG" id="salx:SALLE_v1c01900"/>
<keyword evidence="1" id="KW-0472">Membrane</keyword>
<gene>
    <name evidence="2" type="ORF">SALLE_v1c01900</name>
</gene>
<sequence length="497" mass="57991">MQINFTQTLVLTKNQIALLLKNKKYLLTITLISAMITLINFVSIFVCTSTNKAEANLFLINILIALNTLLFGLVAILTTVNCFIIQIKNNITNLEARYGFKNFSIYFSRIFLIMIVNLVIYFINFSIAMIFFAIIYKNKDILSYRMFVSSQGWYIIVIILLISITLLLSKFFNESLATALGVVSLFLLLIISASSAIYNLQSNSSYNDIIEDSFKEAAWNKIIEDETFKEISDEISEQTFQETIAWGFVEFDEDEKNSQVNYLNFQNQVGKYLVSDNQFSKWYPRGEDYTQEDKIIEINKSLLKIKELEKYKKIFEAQIELYKNNSFLKLLYVVNSGWFGAEFEQSFEIIENKFTTPDNYLFNRYFLNTIFLGKQFGQYNWDTRDFWADAGKNPKEIIKEDKIKNILNPFNHVALMFSGTDYNNPILYNYVSHLQNIFQNPINIDFSSKQKKSDYGPFKGVKLYSSVRVEVYYFIYAMIDIAIINLCYINFSKKIRG</sequence>
<keyword evidence="1" id="KW-0812">Transmembrane</keyword>
<keyword evidence="1" id="KW-1133">Transmembrane helix</keyword>
<evidence type="ECO:0000313" key="2">
    <source>
        <dbReference type="EMBL" id="AXK50866.1"/>
    </source>
</evidence>
<name>A0A345Z2N7_9MOLU</name>
<dbReference type="Proteomes" id="UP000254792">
    <property type="component" value="Chromosome"/>
</dbReference>
<dbReference type="EMBL" id="CP031376">
    <property type="protein sequence ID" value="AXK50866.1"/>
    <property type="molecule type" value="Genomic_DNA"/>
</dbReference>
<protein>
    <submittedName>
        <fullName evidence="2">Uncharacterized protein</fullName>
    </submittedName>
</protein>
<feature type="transmembrane region" description="Helical" evidence="1">
    <location>
        <begin position="106"/>
        <end position="136"/>
    </location>
</feature>
<feature type="transmembrane region" description="Helical" evidence="1">
    <location>
        <begin position="25"/>
        <end position="46"/>
    </location>
</feature>
<keyword evidence="3" id="KW-1185">Reference proteome</keyword>
<feature type="transmembrane region" description="Helical" evidence="1">
    <location>
        <begin position="176"/>
        <end position="198"/>
    </location>
</feature>
<proteinExistence type="predicted"/>
<dbReference type="AlphaFoldDB" id="A0A345Z2N7"/>
<organism evidence="2 3">
    <name type="scientific">Spiroplasma alleghenense</name>
    <dbReference type="NCBI Taxonomy" id="216931"/>
    <lineage>
        <taxon>Bacteria</taxon>
        <taxon>Bacillati</taxon>
        <taxon>Mycoplasmatota</taxon>
        <taxon>Mollicutes</taxon>
        <taxon>Entomoplasmatales</taxon>
        <taxon>Spiroplasmataceae</taxon>
        <taxon>Spiroplasma</taxon>
    </lineage>
</organism>
<reference evidence="2 3" key="1">
    <citation type="submission" date="2018-07" db="EMBL/GenBank/DDBJ databases">
        <title>Complete genome sequence of Spiroplasma alleghenense PLHS-1 (ATCC 51752).</title>
        <authorList>
            <person name="Chou L."/>
            <person name="Lee T.-Y."/>
            <person name="Tsai Y.-M."/>
            <person name="Kuo C.-H."/>
        </authorList>
    </citation>
    <scope>NUCLEOTIDE SEQUENCE [LARGE SCALE GENOMIC DNA]</scope>
    <source>
        <strain evidence="2 3">PLHS-1</strain>
    </source>
</reference>
<feature type="transmembrane region" description="Helical" evidence="1">
    <location>
        <begin position="471"/>
        <end position="491"/>
    </location>
</feature>
<dbReference type="RefSeq" id="WP_115557787.1">
    <property type="nucleotide sequence ID" value="NZ_CP031376.1"/>
</dbReference>